<keyword evidence="3" id="KW-1003">Cell membrane</keyword>
<dbReference type="GO" id="GO:0008381">
    <property type="term" value="F:mechanosensitive monoatomic ion channel activity"/>
    <property type="evidence" value="ECO:0007669"/>
    <property type="project" value="UniProtKB-ARBA"/>
</dbReference>
<evidence type="ECO:0000313" key="12">
    <source>
        <dbReference type="Proteomes" id="UP000294887"/>
    </source>
</evidence>
<dbReference type="Gene3D" id="2.30.30.60">
    <property type="match status" value="1"/>
</dbReference>
<proteinExistence type="inferred from homology"/>
<dbReference type="Proteomes" id="UP000294887">
    <property type="component" value="Unassembled WGS sequence"/>
</dbReference>
<accession>A0A4R1F5U8</accession>
<feature type="transmembrane region" description="Helical" evidence="7">
    <location>
        <begin position="268"/>
        <end position="286"/>
    </location>
</feature>
<feature type="transmembrane region" description="Helical" evidence="7">
    <location>
        <begin position="298"/>
        <end position="320"/>
    </location>
</feature>
<comment type="subcellular location">
    <subcellularLocation>
        <location evidence="1">Cell membrane</location>
        <topology evidence="1">Multi-pass membrane protein</topology>
    </subcellularLocation>
</comment>
<dbReference type="InterPro" id="IPR011066">
    <property type="entry name" value="MscS_channel_C_sf"/>
</dbReference>
<dbReference type="Gene3D" id="1.10.287.1260">
    <property type="match status" value="1"/>
</dbReference>
<evidence type="ECO:0000256" key="4">
    <source>
        <dbReference type="ARBA" id="ARBA00022692"/>
    </source>
</evidence>
<dbReference type="SUPFAM" id="SSF82861">
    <property type="entry name" value="Mechanosensitive channel protein MscS (YggB), transmembrane region"/>
    <property type="match status" value="1"/>
</dbReference>
<dbReference type="InterPro" id="IPR049278">
    <property type="entry name" value="MS_channel_C"/>
</dbReference>
<feature type="transmembrane region" description="Helical" evidence="7">
    <location>
        <begin position="502"/>
        <end position="523"/>
    </location>
</feature>
<evidence type="ECO:0000256" key="3">
    <source>
        <dbReference type="ARBA" id="ARBA00022475"/>
    </source>
</evidence>
<feature type="transmembrane region" description="Helical" evidence="7">
    <location>
        <begin position="568"/>
        <end position="598"/>
    </location>
</feature>
<feature type="transmembrane region" description="Helical" evidence="7">
    <location>
        <begin position="369"/>
        <end position="388"/>
    </location>
</feature>
<dbReference type="PANTHER" id="PTHR30347">
    <property type="entry name" value="POTASSIUM CHANNEL RELATED"/>
    <property type="match status" value="1"/>
</dbReference>
<feature type="transmembrane region" description="Helical" evidence="7">
    <location>
        <begin position="194"/>
        <end position="212"/>
    </location>
</feature>
<evidence type="ECO:0000256" key="5">
    <source>
        <dbReference type="ARBA" id="ARBA00022989"/>
    </source>
</evidence>
<name>A0A4R1F5U8_9GAMM</name>
<evidence type="ECO:0000256" key="1">
    <source>
        <dbReference type="ARBA" id="ARBA00004651"/>
    </source>
</evidence>
<dbReference type="AlphaFoldDB" id="A0A4R1F5U8"/>
<sequence length="765" mass="85624">MRNFQRLFLSIIVSLLLATSFTLFAESKNEVDLQKMFDKINTQFNALKAADELNKLSVQDIDEQQKAFTELELKLDECITTNTTLTTSLKDNLKLLGDGQTTDEFDIKVKRQELEKQSQAADNELKRCSLLKIQLKEISDASSELRLNLLKKQLLSKEISIWAAVKKIGTLNELTGEKELAVIKPLTEKTYQALSWPLLLLLIVGILLGLLWRRNAKPKKATTAHFSSPTMLAVIRGIRRTSPALITTLFILIYLYSQSTSQSALIQFIRMLFVLILTFAVIRGLLFPEKPFSSTPILSRSTILLFVWGTIIFSGMLILLNDPAVGRFSNSITLYLIWLSALTLGAFSIICLIWLAIRNISIKRSYTPALLIPIGTMFIAVFAALLGYRNFASLLYLGTLLSAVVFVFAFTLLRISSELFDSLDQGKLPWQKKLRTVMSIEEDKAFPGVIWLRILFFFAVLFASVSALMYIWGSSQQRISSLLTTLKSGISIGSMNFDLLNIVYALVVLIIALGILPFIKNNLVTSWLKHSNLSRGAKEATQTLVGYVGVAVAIIWALFILGVNFQNIAIIAGALSVGIGFGLQNIVNNFVSGLILLFERPIRRGDWVVVGSTEGYVRDISIRSTTIQTFNRADVIVPNSELISNQVTNWMLTNNVGRLVAPVGVAYGSDVDKVIEILKNIAAEHPDVIADQPDYRVRALFLEFGDSSLNFELRCYVRNVDERLLIHSDINLSIDRAFRKEGIEIPFPQRVVHMQNETKDESESS</sequence>
<dbReference type="InterPro" id="IPR011014">
    <property type="entry name" value="MscS_channel_TM-2"/>
</dbReference>
<reference evidence="11 12" key="1">
    <citation type="submission" date="2019-03" db="EMBL/GenBank/DDBJ databases">
        <title>Genomic Encyclopedia of Type Strains, Phase IV (KMG-IV): sequencing the most valuable type-strain genomes for metagenomic binning, comparative biology and taxonomic classification.</title>
        <authorList>
            <person name="Goeker M."/>
        </authorList>
    </citation>
    <scope>NUCLEOTIDE SEQUENCE [LARGE SCALE GENOMIC DNA]</scope>
    <source>
        <strain evidence="11 12">DSM 24830</strain>
    </source>
</reference>
<dbReference type="SUPFAM" id="SSF82689">
    <property type="entry name" value="Mechanosensitive channel protein MscS (YggB), C-terminal domain"/>
    <property type="match status" value="1"/>
</dbReference>
<dbReference type="Pfam" id="PF21082">
    <property type="entry name" value="MS_channel_3rd"/>
    <property type="match status" value="1"/>
</dbReference>
<dbReference type="InterPro" id="IPR023408">
    <property type="entry name" value="MscS_beta-dom_sf"/>
</dbReference>
<keyword evidence="8" id="KW-0732">Signal</keyword>
<evidence type="ECO:0000256" key="2">
    <source>
        <dbReference type="ARBA" id="ARBA00008017"/>
    </source>
</evidence>
<feature type="transmembrane region" description="Helical" evidence="7">
    <location>
        <begin position="544"/>
        <end position="562"/>
    </location>
</feature>
<evidence type="ECO:0000256" key="7">
    <source>
        <dbReference type="SAM" id="Phobius"/>
    </source>
</evidence>
<feature type="domain" description="Mechanosensitive ion channel MscS C-terminal" evidence="10">
    <location>
        <begin position="660"/>
        <end position="745"/>
    </location>
</feature>
<evidence type="ECO:0000259" key="10">
    <source>
        <dbReference type="Pfam" id="PF21082"/>
    </source>
</evidence>
<keyword evidence="4 7" id="KW-0812">Transmembrane</keyword>
<feature type="transmembrane region" description="Helical" evidence="7">
    <location>
        <begin position="450"/>
        <end position="472"/>
    </location>
</feature>
<dbReference type="GO" id="GO:0005886">
    <property type="term" value="C:plasma membrane"/>
    <property type="evidence" value="ECO:0007669"/>
    <property type="project" value="UniProtKB-SubCell"/>
</dbReference>
<dbReference type="EMBL" id="SMFQ01000002">
    <property type="protein sequence ID" value="TCJ89333.1"/>
    <property type="molecule type" value="Genomic_DNA"/>
</dbReference>
<comment type="caution">
    <text evidence="11">The sequence shown here is derived from an EMBL/GenBank/DDBJ whole genome shotgun (WGS) entry which is preliminary data.</text>
</comment>
<feature type="chain" id="PRO_5020383275" evidence="8">
    <location>
        <begin position="26"/>
        <end position="765"/>
    </location>
</feature>
<dbReference type="PANTHER" id="PTHR30347:SF1">
    <property type="entry name" value="MECHANOSENSITIVE CHANNEL MSCK"/>
    <property type="match status" value="1"/>
</dbReference>
<keyword evidence="6 7" id="KW-0472">Membrane</keyword>
<feature type="transmembrane region" description="Helical" evidence="7">
    <location>
        <begin position="394"/>
        <end position="413"/>
    </location>
</feature>
<keyword evidence="12" id="KW-1185">Reference proteome</keyword>
<comment type="similarity">
    <text evidence="2">Belongs to the MscS (TC 1.A.23) family.</text>
</comment>
<dbReference type="Pfam" id="PF00924">
    <property type="entry name" value="MS_channel_2nd"/>
    <property type="match status" value="1"/>
</dbReference>
<dbReference type="OrthoDB" id="9799209at2"/>
<evidence type="ECO:0000313" key="11">
    <source>
        <dbReference type="EMBL" id="TCJ89333.1"/>
    </source>
</evidence>
<feature type="signal peptide" evidence="8">
    <location>
        <begin position="1"/>
        <end position="25"/>
    </location>
</feature>
<dbReference type="InterPro" id="IPR010920">
    <property type="entry name" value="LSM_dom_sf"/>
</dbReference>
<dbReference type="InterPro" id="IPR052702">
    <property type="entry name" value="MscS-like_channel"/>
</dbReference>
<feature type="domain" description="Mechanosensitive ion channel MscS" evidence="9">
    <location>
        <begin position="585"/>
        <end position="650"/>
    </location>
</feature>
<dbReference type="InterPro" id="IPR006685">
    <property type="entry name" value="MscS_channel_2nd"/>
</dbReference>
<evidence type="ECO:0000259" key="9">
    <source>
        <dbReference type="Pfam" id="PF00924"/>
    </source>
</evidence>
<evidence type="ECO:0000256" key="8">
    <source>
        <dbReference type="SAM" id="SignalP"/>
    </source>
</evidence>
<dbReference type="SUPFAM" id="SSF50182">
    <property type="entry name" value="Sm-like ribonucleoproteins"/>
    <property type="match status" value="1"/>
</dbReference>
<dbReference type="RefSeq" id="WP_131904966.1">
    <property type="nucleotide sequence ID" value="NZ_BAAAFU010000008.1"/>
</dbReference>
<gene>
    <name evidence="11" type="ORF">EV695_1196</name>
</gene>
<organism evidence="11 12">
    <name type="scientific">Cocleimonas flava</name>
    <dbReference type="NCBI Taxonomy" id="634765"/>
    <lineage>
        <taxon>Bacteria</taxon>
        <taxon>Pseudomonadati</taxon>
        <taxon>Pseudomonadota</taxon>
        <taxon>Gammaproteobacteria</taxon>
        <taxon>Thiotrichales</taxon>
        <taxon>Thiotrichaceae</taxon>
        <taxon>Cocleimonas</taxon>
    </lineage>
</organism>
<dbReference type="Gene3D" id="3.30.70.100">
    <property type="match status" value="1"/>
</dbReference>
<protein>
    <submittedName>
        <fullName evidence="11">Small-conductance mechanosensitive channel</fullName>
    </submittedName>
</protein>
<keyword evidence="5 7" id="KW-1133">Transmembrane helix</keyword>
<feature type="transmembrane region" description="Helical" evidence="7">
    <location>
        <begin position="332"/>
        <end position="357"/>
    </location>
</feature>
<evidence type="ECO:0000256" key="6">
    <source>
        <dbReference type="ARBA" id="ARBA00023136"/>
    </source>
</evidence>